<evidence type="ECO:0000313" key="3">
    <source>
        <dbReference type="Proteomes" id="UP000189777"/>
    </source>
</evidence>
<reference evidence="2 3" key="1">
    <citation type="submission" date="2017-02" db="EMBL/GenBank/DDBJ databases">
        <authorList>
            <person name="Peterson S.W."/>
        </authorList>
    </citation>
    <scope>NUCLEOTIDE SEQUENCE [LARGE SCALE GENOMIC DNA]</scope>
    <source>
        <strain evidence="2 3">DSM 21481</strain>
    </source>
</reference>
<keyword evidence="3" id="KW-1185">Reference proteome</keyword>
<sequence length="76" mass="8199">MSPVTALWIGGFLFLVGLAFTFMGSDGVLMIPGGLLFLVGLILQSQERTRREIALLRRQLEATDGRRPADDGPPAA</sequence>
<proteinExistence type="predicted"/>
<name>A0A1T5IRT0_9MICO</name>
<keyword evidence="1" id="KW-1133">Transmembrane helix</keyword>
<protein>
    <submittedName>
        <fullName evidence="2">Uncharacterized protein</fullName>
    </submittedName>
</protein>
<evidence type="ECO:0000313" key="2">
    <source>
        <dbReference type="EMBL" id="SKC41894.1"/>
    </source>
</evidence>
<dbReference type="EMBL" id="FUZQ01000001">
    <property type="protein sequence ID" value="SKC41894.1"/>
    <property type="molecule type" value="Genomic_DNA"/>
</dbReference>
<dbReference type="Proteomes" id="UP000189777">
    <property type="component" value="Unassembled WGS sequence"/>
</dbReference>
<accession>A0A1T5IRT0</accession>
<dbReference type="AlphaFoldDB" id="A0A1T5IRT0"/>
<feature type="transmembrane region" description="Helical" evidence="1">
    <location>
        <begin position="29"/>
        <end position="45"/>
    </location>
</feature>
<evidence type="ECO:0000256" key="1">
    <source>
        <dbReference type="SAM" id="Phobius"/>
    </source>
</evidence>
<keyword evidence="1" id="KW-0472">Membrane</keyword>
<keyword evidence="1" id="KW-0812">Transmembrane</keyword>
<organism evidence="2 3">
    <name type="scientific">Krasilnikoviella flava</name>
    <dbReference type="NCBI Taxonomy" id="526729"/>
    <lineage>
        <taxon>Bacteria</taxon>
        <taxon>Bacillati</taxon>
        <taxon>Actinomycetota</taxon>
        <taxon>Actinomycetes</taxon>
        <taxon>Micrococcales</taxon>
        <taxon>Promicromonosporaceae</taxon>
        <taxon>Krasilnikoviella</taxon>
    </lineage>
</organism>
<gene>
    <name evidence="2" type="ORF">SAMN04324258_0859</name>
</gene>